<keyword evidence="1" id="KW-1133">Transmembrane helix</keyword>
<evidence type="ECO:0000256" key="1">
    <source>
        <dbReference type="SAM" id="Phobius"/>
    </source>
</evidence>
<dbReference type="GeneID" id="37062659"/>
<keyword evidence="1" id="KW-0472">Membrane</keyword>
<dbReference type="EMBL" id="MSFL01000021">
    <property type="protein sequence ID" value="PWY75426.1"/>
    <property type="molecule type" value="Genomic_DNA"/>
</dbReference>
<evidence type="ECO:0000313" key="3">
    <source>
        <dbReference type="Proteomes" id="UP000247233"/>
    </source>
</evidence>
<dbReference type="VEuPathDB" id="FungiDB:BO70DRAFT_318769"/>
<keyword evidence="1" id="KW-0812">Transmembrane</keyword>
<dbReference type="AlphaFoldDB" id="A0A317VM50"/>
<accession>A0A317VM50</accession>
<reference evidence="2 3" key="1">
    <citation type="submission" date="2016-12" db="EMBL/GenBank/DDBJ databases">
        <title>The genomes of Aspergillus section Nigri reveals drivers in fungal speciation.</title>
        <authorList>
            <consortium name="DOE Joint Genome Institute"/>
            <person name="Vesth T.C."/>
            <person name="Nybo J."/>
            <person name="Theobald S."/>
            <person name="Brandl J."/>
            <person name="Frisvad J.C."/>
            <person name="Nielsen K.F."/>
            <person name="Lyhne E.K."/>
            <person name="Kogle M.E."/>
            <person name="Kuo A."/>
            <person name="Riley R."/>
            <person name="Clum A."/>
            <person name="Nolan M."/>
            <person name="Lipzen A."/>
            <person name="Salamov A."/>
            <person name="Henrissat B."/>
            <person name="Wiebenga A."/>
            <person name="De Vries R.P."/>
            <person name="Grigoriev I.V."/>
            <person name="Mortensen U.H."/>
            <person name="Andersen M.R."/>
            <person name="Baker S.E."/>
        </authorList>
    </citation>
    <scope>NUCLEOTIDE SEQUENCE [LARGE SCALE GENOMIC DNA]</scope>
    <source>
        <strain evidence="2 3">CBS 117.55</strain>
    </source>
</reference>
<sequence length="72" mass="7946">MVIGPVHCRRAQLCLVLPVVYIVCVIWPAQSVICTLSSRDQVASISCRLGRWNFLGGVKREPGSSDSRNLSF</sequence>
<feature type="transmembrane region" description="Helical" evidence="1">
    <location>
        <begin position="12"/>
        <end position="29"/>
    </location>
</feature>
<proteinExistence type="predicted"/>
<name>A0A317VM50_9EURO</name>
<organism evidence="2 3">
    <name type="scientific">Aspergillus heteromorphus CBS 117.55</name>
    <dbReference type="NCBI Taxonomy" id="1448321"/>
    <lineage>
        <taxon>Eukaryota</taxon>
        <taxon>Fungi</taxon>
        <taxon>Dikarya</taxon>
        <taxon>Ascomycota</taxon>
        <taxon>Pezizomycotina</taxon>
        <taxon>Eurotiomycetes</taxon>
        <taxon>Eurotiomycetidae</taxon>
        <taxon>Eurotiales</taxon>
        <taxon>Aspergillaceae</taxon>
        <taxon>Aspergillus</taxon>
        <taxon>Aspergillus subgen. Circumdati</taxon>
    </lineage>
</organism>
<comment type="caution">
    <text evidence="2">The sequence shown here is derived from an EMBL/GenBank/DDBJ whole genome shotgun (WGS) entry which is preliminary data.</text>
</comment>
<gene>
    <name evidence="2" type="ORF">BO70DRAFT_318769</name>
</gene>
<keyword evidence="3" id="KW-1185">Reference proteome</keyword>
<dbReference type="Proteomes" id="UP000247233">
    <property type="component" value="Unassembled WGS sequence"/>
</dbReference>
<evidence type="ECO:0000313" key="2">
    <source>
        <dbReference type="EMBL" id="PWY75426.1"/>
    </source>
</evidence>
<protein>
    <submittedName>
        <fullName evidence="2">Uncharacterized protein</fullName>
    </submittedName>
</protein>
<dbReference type="RefSeq" id="XP_025397392.1">
    <property type="nucleotide sequence ID" value="XM_025540422.1"/>
</dbReference>